<evidence type="ECO:0000313" key="1">
    <source>
        <dbReference type="EMBL" id="JAH83663.1"/>
    </source>
</evidence>
<accession>A0A0E9W2G2</accession>
<reference evidence="1" key="1">
    <citation type="submission" date="2014-11" db="EMBL/GenBank/DDBJ databases">
        <authorList>
            <person name="Amaro Gonzalez C."/>
        </authorList>
    </citation>
    <scope>NUCLEOTIDE SEQUENCE</scope>
</reference>
<organism evidence="1">
    <name type="scientific">Anguilla anguilla</name>
    <name type="common">European freshwater eel</name>
    <name type="synonym">Muraena anguilla</name>
    <dbReference type="NCBI Taxonomy" id="7936"/>
    <lineage>
        <taxon>Eukaryota</taxon>
        <taxon>Metazoa</taxon>
        <taxon>Chordata</taxon>
        <taxon>Craniata</taxon>
        <taxon>Vertebrata</taxon>
        <taxon>Euteleostomi</taxon>
        <taxon>Actinopterygii</taxon>
        <taxon>Neopterygii</taxon>
        <taxon>Teleostei</taxon>
        <taxon>Anguilliformes</taxon>
        <taxon>Anguillidae</taxon>
        <taxon>Anguilla</taxon>
    </lineage>
</organism>
<protein>
    <submittedName>
        <fullName evidence="1">Uncharacterized protein</fullName>
    </submittedName>
</protein>
<proteinExistence type="predicted"/>
<sequence>MFGFTFCHMYMLWQYKCMSVMLKKQTETDLTEMQSERE</sequence>
<reference evidence="1" key="2">
    <citation type="journal article" date="2015" name="Fish Shellfish Immunol.">
        <title>Early steps in the European eel (Anguilla anguilla)-Vibrio vulnificus interaction in the gills: Role of the RtxA13 toxin.</title>
        <authorList>
            <person name="Callol A."/>
            <person name="Pajuelo D."/>
            <person name="Ebbesson L."/>
            <person name="Teles M."/>
            <person name="MacKenzie S."/>
            <person name="Amaro C."/>
        </authorList>
    </citation>
    <scope>NUCLEOTIDE SEQUENCE</scope>
</reference>
<name>A0A0E9W2G2_ANGAN</name>
<dbReference type="AlphaFoldDB" id="A0A0E9W2G2"/>
<dbReference type="EMBL" id="GBXM01024914">
    <property type="protein sequence ID" value="JAH83663.1"/>
    <property type="molecule type" value="Transcribed_RNA"/>
</dbReference>